<dbReference type="RefSeq" id="WP_148704875.1">
    <property type="nucleotide sequence ID" value="NZ_CP009507.1"/>
</dbReference>
<accession>A0A0E3LA43</accession>
<dbReference type="Pfam" id="PF13439">
    <property type="entry name" value="Glyco_transf_4"/>
    <property type="match status" value="1"/>
</dbReference>
<dbReference type="PANTHER" id="PTHR45871:SF1">
    <property type="entry name" value="PHOSPHATIDYLINOSITOL N-ACETYLGLUCOSAMINYLTRANSFERASE SUBUNIT A"/>
    <property type="match status" value="1"/>
</dbReference>
<dbReference type="KEGG" id="msz:MSSIH_0681"/>
<dbReference type="Proteomes" id="UP000033092">
    <property type="component" value="Chromosome"/>
</dbReference>
<dbReference type="GeneID" id="41604652"/>
<dbReference type="HOGENOM" id="CLU_009583_2_1_2"/>
<dbReference type="AlphaFoldDB" id="A0A0E3LA43"/>
<evidence type="ECO:0000259" key="1">
    <source>
        <dbReference type="Pfam" id="PF00534"/>
    </source>
</evidence>
<dbReference type="InterPro" id="IPR028098">
    <property type="entry name" value="Glyco_trans_4-like_N"/>
</dbReference>
<dbReference type="SUPFAM" id="SSF53756">
    <property type="entry name" value="UDP-Glycosyltransferase/glycogen phosphorylase"/>
    <property type="match status" value="1"/>
</dbReference>
<dbReference type="PANTHER" id="PTHR45871">
    <property type="entry name" value="N-ACETYLGLUCOSAMINYL-PHOSPHATIDYLINOSITOL BIOSYNTHETIC PROTEIN"/>
    <property type="match status" value="1"/>
</dbReference>
<dbReference type="CDD" id="cd03801">
    <property type="entry name" value="GT4_PimA-like"/>
    <property type="match status" value="1"/>
</dbReference>
<dbReference type="EC" id="2.4.1.-" evidence="3"/>
<feature type="domain" description="Glycosyl transferase family 1" evidence="1">
    <location>
        <begin position="191"/>
        <end position="344"/>
    </location>
</feature>
<evidence type="ECO:0000313" key="4">
    <source>
        <dbReference type="Proteomes" id="UP000033092"/>
    </source>
</evidence>
<feature type="domain" description="Glycosyltransferase subfamily 4-like N-terminal" evidence="2">
    <location>
        <begin position="17"/>
        <end position="178"/>
    </location>
</feature>
<dbReference type="Gene3D" id="3.40.50.2000">
    <property type="entry name" value="Glycogen Phosphorylase B"/>
    <property type="match status" value="2"/>
</dbReference>
<dbReference type="InterPro" id="IPR001296">
    <property type="entry name" value="Glyco_trans_1"/>
</dbReference>
<dbReference type="PATRIC" id="fig|1434119.4.peg.856"/>
<evidence type="ECO:0000313" key="3">
    <source>
        <dbReference type="EMBL" id="AKB31371.1"/>
    </source>
</evidence>
<keyword evidence="3" id="KW-0808">Transferase</keyword>
<protein>
    <submittedName>
        <fullName evidence="3">Glycosyltransferase</fullName>
        <ecNumber evidence="3">2.4.1.-</ecNumber>
    </submittedName>
</protein>
<dbReference type="Pfam" id="PF00534">
    <property type="entry name" value="Glycos_transf_1"/>
    <property type="match status" value="1"/>
</dbReference>
<organism evidence="3 4">
    <name type="scientific">Methanosarcina siciliae HI350</name>
    <dbReference type="NCBI Taxonomy" id="1434119"/>
    <lineage>
        <taxon>Archaea</taxon>
        <taxon>Methanobacteriati</taxon>
        <taxon>Methanobacteriota</taxon>
        <taxon>Stenosarchaea group</taxon>
        <taxon>Methanomicrobia</taxon>
        <taxon>Methanosarcinales</taxon>
        <taxon>Methanosarcinaceae</taxon>
        <taxon>Methanosarcina</taxon>
    </lineage>
</organism>
<proteinExistence type="predicted"/>
<reference evidence="3 4" key="1">
    <citation type="submission" date="2014-07" db="EMBL/GenBank/DDBJ databases">
        <title>Methanogenic archaea and the global carbon cycle.</title>
        <authorList>
            <person name="Henriksen J.R."/>
            <person name="Luke J."/>
            <person name="Reinhart S."/>
            <person name="Benedict M.N."/>
            <person name="Youngblut N.D."/>
            <person name="Metcalf M.E."/>
            <person name="Whitaker R.J."/>
            <person name="Metcalf W.W."/>
        </authorList>
    </citation>
    <scope>NUCLEOTIDE SEQUENCE [LARGE SCALE GENOMIC DNA]</scope>
    <source>
        <strain evidence="3 4">HI350</strain>
    </source>
</reference>
<name>A0A0E3LA43_9EURY</name>
<gene>
    <name evidence="3" type="ORF">MSSIH_0681</name>
</gene>
<sequence>MEKHKIALISDWYFPKVGGIEYSIHALAKTLNQKGHEVHVITRSYPDIQEYNIRDGVAVIRIKSRPFPGQQRFLMPGAYKDLYRFLKEGNYDVINSHGLDSPLGMIALIAARKLGIPSVVTNHSLVGHTPLRLYLYLAGKLLVGNADAVIAVSSAVEKDTKLMTKKPVYMIFNGIESEESNPITPLPFDRKGKLVIVTVARMTKKKGVQNLIELASTFLKKYENLMFLMIGDGPLRINLEKKVEESGLSENFCFTGEVPRKTVLEYLEQADIFALPSSDEAFGISILEAISKNVPVVAMNHSGVSDIIKHGVNGYLANDLSEFETCVQDLIEKPALRAEFARKAGEGLANYDWNKIYEQTCRVYREVIYEKHHHNS</sequence>
<evidence type="ECO:0000259" key="2">
    <source>
        <dbReference type="Pfam" id="PF13439"/>
    </source>
</evidence>
<dbReference type="EMBL" id="CP009507">
    <property type="protein sequence ID" value="AKB31371.1"/>
    <property type="molecule type" value="Genomic_DNA"/>
</dbReference>
<dbReference type="GO" id="GO:0016757">
    <property type="term" value="F:glycosyltransferase activity"/>
    <property type="evidence" value="ECO:0007669"/>
    <property type="project" value="UniProtKB-KW"/>
</dbReference>
<keyword evidence="3" id="KW-0328">Glycosyltransferase</keyword>